<protein>
    <submittedName>
        <fullName evidence="1">Uncharacterized protein</fullName>
    </submittedName>
</protein>
<comment type="caution">
    <text evidence="1">The sequence shown here is derived from an EMBL/GenBank/DDBJ whole genome shotgun (WGS) entry which is preliminary data.</text>
</comment>
<dbReference type="Proteomes" id="UP001364695">
    <property type="component" value="Unassembled WGS sequence"/>
</dbReference>
<proteinExistence type="predicted"/>
<sequence length="217" mass="23058">MPHPAPHPAPAPAARCQHGLGLTELLVSQALGLLLGAMMLGLLGHLALQHAENAALSAAQRHFQGVTQRLVRELRRAGHRRSPGDWVWVDTSRNRATWVYESVSPRPAGTTGPQSAEASGVRISSGVLQTQLGLNNWQAISDPALLWVEALDVAPVGPAIAGICPASGALASVQARPVVRGRRGELWTWRSRIAWPAQPGVRRDAVVLCPPQTGEAP</sequence>
<name>A0ACC6P3Q6_9BURK</name>
<evidence type="ECO:0000313" key="1">
    <source>
        <dbReference type="EMBL" id="MEJ7138833.1"/>
    </source>
</evidence>
<dbReference type="EMBL" id="JAWDIE010000016">
    <property type="protein sequence ID" value="MEJ7138833.1"/>
    <property type="molecule type" value="Genomic_DNA"/>
</dbReference>
<organism evidence="1 2">
    <name type="scientific">Amphibiibacter pelophylacis</name>
    <dbReference type="NCBI Taxonomy" id="1799477"/>
    <lineage>
        <taxon>Bacteria</taxon>
        <taxon>Pseudomonadati</taxon>
        <taxon>Pseudomonadota</taxon>
        <taxon>Betaproteobacteria</taxon>
        <taxon>Burkholderiales</taxon>
        <taxon>Sphaerotilaceae</taxon>
        <taxon>Amphibiibacter</taxon>
    </lineage>
</organism>
<reference evidence="1" key="1">
    <citation type="submission" date="2023-10" db="EMBL/GenBank/DDBJ databases">
        <title>Amphibacter perezi, gen. nov., sp. nov. a novel taxa of the family Comamonadaceae, class Betaproteobacteria isolated from the skin microbiota of Pelophylax perezi from different populations.</title>
        <authorList>
            <person name="Costa S."/>
            <person name="Proenca D.N."/>
            <person name="Lopes I."/>
            <person name="Morais P.V."/>
        </authorList>
    </citation>
    <scope>NUCLEOTIDE SEQUENCE</scope>
    <source>
        <strain evidence="1">SL12-8</strain>
    </source>
</reference>
<evidence type="ECO:0000313" key="2">
    <source>
        <dbReference type="Proteomes" id="UP001364695"/>
    </source>
</evidence>
<accession>A0ACC6P3Q6</accession>
<keyword evidence="2" id="KW-1185">Reference proteome</keyword>
<gene>
    <name evidence="1" type="ORF">RV045_10410</name>
</gene>